<keyword evidence="2" id="KW-1185">Reference proteome</keyword>
<proteinExistence type="predicted"/>
<protein>
    <recommendedName>
        <fullName evidence="3">Lipoprotein</fullName>
    </recommendedName>
</protein>
<gene>
    <name evidence="1" type="ORF">PA7_23520</name>
</gene>
<evidence type="ECO:0008006" key="3">
    <source>
        <dbReference type="Google" id="ProtNLM"/>
    </source>
</evidence>
<comment type="caution">
    <text evidence="1">The sequence shown here is derived from an EMBL/GenBank/DDBJ whole genome shotgun (WGS) entry which is preliminary data.</text>
</comment>
<name>A0A511D148_9PSEU</name>
<evidence type="ECO:0000313" key="2">
    <source>
        <dbReference type="Proteomes" id="UP000321328"/>
    </source>
</evidence>
<evidence type="ECO:0000313" key="1">
    <source>
        <dbReference type="EMBL" id="GEL18515.1"/>
    </source>
</evidence>
<organism evidence="1 2">
    <name type="scientific">Pseudonocardia asaccharolytica DSM 44247 = NBRC 16224</name>
    <dbReference type="NCBI Taxonomy" id="1123024"/>
    <lineage>
        <taxon>Bacteria</taxon>
        <taxon>Bacillati</taxon>
        <taxon>Actinomycetota</taxon>
        <taxon>Actinomycetes</taxon>
        <taxon>Pseudonocardiales</taxon>
        <taxon>Pseudonocardiaceae</taxon>
        <taxon>Pseudonocardia</taxon>
    </lineage>
</organism>
<dbReference type="Proteomes" id="UP000321328">
    <property type="component" value="Unassembled WGS sequence"/>
</dbReference>
<sequence>MRSLLGSERARSGLPALVVAALLVVIGCAPAPGGSGAPGAPQAASLTHLVRKLGSIAKDECQTHPAADIYPRCARFVAQVENAAAQARSVVEGRPQEATIDAAAGRVGGAIDRFTGDGCLPGPGGEPPSSPEICGPDLARLQEELRGLLGALGPAR</sequence>
<dbReference type="PROSITE" id="PS51257">
    <property type="entry name" value="PROKAR_LIPOPROTEIN"/>
    <property type="match status" value="1"/>
</dbReference>
<reference evidence="1 2" key="1">
    <citation type="submission" date="2019-07" db="EMBL/GenBank/DDBJ databases">
        <title>Whole genome shotgun sequence of Pseudonocardia asaccharolytica NBRC 16224.</title>
        <authorList>
            <person name="Hosoyama A."/>
            <person name="Uohara A."/>
            <person name="Ohji S."/>
            <person name="Ichikawa N."/>
        </authorList>
    </citation>
    <scope>NUCLEOTIDE SEQUENCE [LARGE SCALE GENOMIC DNA]</scope>
    <source>
        <strain evidence="1 2">NBRC 16224</strain>
    </source>
</reference>
<accession>A0A511D148</accession>
<dbReference type="EMBL" id="BJVI01000021">
    <property type="protein sequence ID" value="GEL18515.1"/>
    <property type="molecule type" value="Genomic_DNA"/>
</dbReference>
<dbReference type="AlphaFoldDB" id="A0A511D148"/>